<dbReference type="RefSeq" id="XP_020049242.1">
    <property type="nucleotide sequence ID" value="XM_020190258.1"/>
</dbReference>
<dbReference type="Proteomes" id="UP000095038">
    <property type="component" value="Unassembled WGS sequence"/>
</dbReference>
<dbReference type="InterPro" id="IPR011990">
    <property type="entry name" value="TPR-like_helical_dom_sf"/>
</dbReference>
<dbReference type="PANTHER" id="PTHR17204">
    <property type="entry name" value="PRE-MRNA PROCESSING PROTEIN PRP39-RELATED"/>
    <property type="match status" value="1"/>
</dbReference>
<keyword evidence="7" id="KW-1185">Reference proteome</keyword>
<reference evidence="7" key="1">
    <citation type="submission" date="2016-05" db="EMBL/GenBank/DDBJ databases">
        <title>Comparative genomics of biotechnologically important yeasts.</title>
        <authorList>
            <consortium name="DOE Joint Genome Institute"/>
            <person name="Riley R."/>
            <person name="Haridas S."/>
            <person name="Wolfe K.H."/>
            <person name="Lopes M.R."/>
            <person name="Hittinger C.T."/>
            <person name="Goker M."/>
            <person name="Salamov A."/>
            <person name="Wisecaver J."/>
            <person name="Long T.M."/>
            <person name="Aerts A.L."/>
            <person name="Barry K."/>
            <person name="Choi C."/>
            <person name="Clum A."/>
            <person name="Coughlan A.Y."/>
            <person name="Deshpande S."/>
            <person name="Douglass A.P."/>
            <person name="Hanson S.J."/>
            <person name="Klenk H.-P."/>
            <person name="Labutti K."/>
            <person name="Lapidus A."/>
            <person name="Lindquist E."/>
            <person name="Lipzen A."/>
            <person name="Meier-Kolthoff J.P."/>
            <person name="Ohm R.A."/>
            <person name="Otillar R.P."/>
            <person name="Pangilinan J."/>
            <person name="Peng Y."/>
            <person name="Rokas A."/>
            <person name="Rosa C.A."/>
            <person name="Scheuner C."/>
            <person name="Sibirny A.A."/>
            <person name="Slot J.C."/>
            <person name="Stielow J.B."/>
            <person name="Sun H."/>
            <person name="Kurtzman C.P."/>
            <person name="Blackwell M."/>
            <person name="Grigoriev I.V."/>
            <person name="Jeffries T.W."/>
        </authorList>
    </citation>
    <scope>NUCLEOTIDE SEQUENCE [LARGE SCALE GENOMIC DNA]</scope>
    <source>
        <strain evidence="7">DSM 1968</strain>
    </source>
</reference>
<dbReference type="GO" id="GO:0000243">
    <property type="term" value="C:commitment complex"/>
    <property type="evidence" value="ECO:0007669"/>
    <property type="project" value="TreeGrafter"/>
</dbReference>
<keyword evidence="3" id="KW-0677">Repeat</keyword>
<name>A0A1D2VN05_9ASCO</name>
<dbReference type="GeneID" id="30963894"/>
<dbReference type="SUPFAM" id="SSF48452">
    <property type="entry name" value="TPR-like"/>
    <property type="match status" value="2"/>
</dbReference>
<comment type="subcellular location">
    <subcellularLocation>
        <location evidence="1">Nucleus</location>
    </subcellularLocation>
</comment>
<dbReference type="Gene3D" id="1.25.40.10">
    <property type="entry name" value="Tetratricopeptide repeat domain"/>
    <property type="match status" value="2"/>
</dbReference>
<dbReference type="GO" id="GO:0005685">
    <property type="term" value="C:U1 snRNP"/>
    <property type="evidence" value="ECO:0007669"/>
    <property type="project" value="TreeGrafter"/>
</dbReference>
<evidence type="ECO:0000313" key="6">
    <source>
        <dbReference type="EMBL" id="ODV62935.1"/>
    </source>
</evidence>
<proteinExistence type="predicted"/>
<dbReference type="PANTHER" id="PTHR17204:SF23">
    <property type="entry name" value="U1 SMALL NUCLEAR RIBONUCLEOPROTEIN COMPONENT PRP42"/>
    <property type="match status" value="1"/>
</dbReference>
<protein>
    <submittedName>
        <fullName evidence="6">Uncharacterized protein</fullName>
    </submittedName>
</protein>
<dbReference type="InterPro" id="IPR059164">
    <property type="entry name" value="HAT_PRP39_C"/>
</dbReference>
<evidence type="ECO:0000256" key="2">
    <source>
        <dbReference type="ARBA" id="ARBA00022664"/>
    </source>
</evidence>
<evidence type="ECO:0000256" key="4">
    <source>
        <dbReference type="ARBA" id="ARBA00023187"/>
    </source>
</evidence>
<evidence type="ECO:0000256" key="1">
    <source>
        <dbReference type="ARBA" id="ARBA00004123"/>
    </source>
</evidence>
<evidence type="ECO:0000256" key="3">
    <source>
        <dbReference type="ARBA" id="ARBA00022737"/>
    </source>
</evidence>
<dbReference type="SMART" id="SM00386">
    <property type="entry name" value="HAT"/>
    <property type="match status" value="4"/>
</dbReference>
<evidence type="ECO:0000313" key="7">
    <source>
        <dbReference type="Proteomes" id="UP000095038"/>
    </source>
</evidence>
<dbReference type="InParanoid" id="A0A1D2VN05"/>
<keyword evidence="2" id="KW-0507">mRNA processing</keyword>
<sequence length="417" mass="50261">MEIDKSKSEYNEVALQLVTDPDNYDLWVKLLTAAENLNGGICKKSSNDDIALLYVSYKRFLDKFPLYEKFWIIFANWFFKLGQINQADLIFLNALKFIPSSVLIWENYLKFKILTVHNTDGIDRYKFIKRLFLKAELKIGLHYLSTDFWDLYLKFEEENNENSADKKFQIYLILRKLIELPIYGFSKYYEKFMNFLDLNLNLKDVSTYVTNKDLIKLGYTNQSLQLLLKKDSTNSDFSSDIPKILKDIKNKIKKIYTDLYITVQYEVFKIYEFEKKIVHPYFHTTYLSKQELLIWESYLNYYELDTLNYTNFIVQNFHKKIQTIYERCLISTALYDKYWLRYANYYINLNEFENSKNILLRSIFHLPKTSIKVKLKLVLVELYQKNYFRVNDIIIDLLSSFKNEIEIWVYFLNIQIL</sequence>
<dbReference type="FunCoup" id="A0A1D2VN05">
    <property type="interactions" value="331"/>
</dbReference>
<feature type="non-terminal residue" evidence="6">
    <location>
        <position position="417"/>
    </location>
</feature>
<keyword evidence="5" id="KW-0539">Nucleus</keyword>
<dbReference type="InterPro" id="IPR003107">
    <property type="entry name" value="HAT"/>
</dbReference>
<dbReference type="EMBL" id="KV454476">
    <property type="protein sequence ID" value="ODV62935.1"/>
    <property type="molecule type" value="Genomic_DNA"/>
</dbReference>
<dbReference type="Pfam" id="PF23240">
    <property type="entry name" value="HAT_PRP39_N"/>
    <property type="match status" value="1"/>
</dbReference>
<dbReference type="Pfam" id="PF23241">
    <property type="entry name" value="HAT_PRP39_C"/>
    <property type="match status" value="1"/>
</dbReference>
<keyword evidence="4" id="KW-0508">mRNA splicing</keyword>
<dbReference type="GO" id="GO:0030627">
    <property type="term" value="F:pre-mRNA 5'-splice site binding"/>
    <property type="evidence" value="ECO:0007669"/>
    <property type="project" value="TreeGrafter"/>
</dbReference>
<gene>
    <name evidence="6" type="ORF">ASCRUDRAFT_31254</name>
</gene>
<evidence type="ECO:0000256" key="5">
    <source>
        <dbReference type="ARBA" id="ARBA00023242"/>
    </source>
</evidence>
<dbReference type="GO" id="GO:0071004">
    <property type="term" value="C:U2-type prespliceosome"/>
    <property type="evidence" value="ECO:0007669"/>
    <property type="project" value="TreeGrafter"/>
</dbReference>
<dbReference type="GO" id="GO:0000395">
    <property type="term" value="P:mRNA 5'-splice site recognition"/>
    <property type="evidence" value="ECO:0007669"/>
    <property type="project" value="TreeGrafter"/>
</dbReference>
<dbReference type="OrthoDB" id="10265668at2759"/>
<accession>A0A1D2VN05</accession>
<dbReference type="AlphaFoldDB" id="A0A1D2VN05"/>
<organism evidence="6 7">
    <name type="scientific">Ascoidea rubescens DSM 1968</name>
    <dbReference type="NCBI Taxonomy" id="1344418"/>
    <lineage>
        <taxon>Eukaryota</taxon>
        <taxon>Fungi</taxon>
        <taxon>Dikarya</taxon>
        <taxon>Ascomycota</taxon>
        <taxon>Saccharomycotina</taxon>
        <taxon>Saccharomycetes</taxon>
        <taxon>Ascoideaceae</taxon>
        <taxon>Ascoidea</taxon>
    </lineage>
</organism>
<dbReference type="STRING" id="1344418.A0A1D2VN05"/>